<feature type="compositionally biased region" description="Polar residues" evidence="1">
    <location>
        <begin position="834"/>
        <end position="853"/>
    </location>
</feature>
<feature type="compositionally biased region" description="Basic residues" evidence="1">
    <location>
        <begin position="539"/>
        <end position="550"/>
    </location>
</feature>
<feature type="region of interest" description="Disordered" evidence="1">
    <location>
        <begin position="822"/>
        <end position="864"/>
    </location>
</feature>
<gene>
    <name evidence="3" type="ordered locus">DEHA2F25938g</name>
</gene>
<dbReference type="InterPro" id="IPR045269">
    <property type="entry name" value="Atg1-like"/>
</dbReference>
<sequence>MDEYEKYDNGNLLRSRYEKVANISKGSYGLVSLAKDKKLNDKLVAVKFIYPLDYNTEDKSNEKENGRASSSPARYRSVVNAETERKNSILKTLYEEAAKEISIHKILGVHDNVTSLYDHFDSCLILEYCSRGDLYEAIQSGDGPTTSQDIKDAFLQVLSALDYCHSKNVFHRDLKPENILIGEDWSIKLCDWGLATTTRNITNKNEFDIGSERYMAPELFDESIDHYDASKIDLWSIGIILLTLVFHKNPFQVANYSDKRFVQFASNREALFDIFSTMSGEMFSVTRYCLNIDPSNRDLQNLQNELTALKYFTIDEEYWASDYEDENLEEADIDEDDADDDDDNDDDDEDEYFDDGVDDYYTHEEAKKNVSVSLSPTKSIPLITTTDVESKSINCLKPETDSTTESDTVNSRAIELKDEPAMPHNHRADALLSSSTNMKPIPISDGNIKFIRNTRKPFNVASYNQSAINSHHKPNNNYNSFNNGNVFNNRFNREDFFTPKSVFNHYMDKYGEQRFNNTGKYQHPHHQNKYNNRSDWKRNGNKRRTWKRNYKTSNSTQNKSRNFYHNNNYNNENDSYNHYYSNYSDRRKSHSFYPSKSRKNNTTGDLLANSFHALSHQHNSTSVNSSTSGKYIPPYLRSPQCMKSPDIGPLVEEIDNLDLNHDDEEVFHLDADFEFGNTRNNESRIPSNKSSQAANGDVSFKKPNFKVPTYTIPNVVSDNPVSGHGSFRTNNSTYIHKGTTYRGSGNNTRRNSTIAPNSTRPISMGSNALSDIAPTLSSSYSTSGKYIPPFRRSSHGPIGIGLPQNSQTINGKVKNHYIPNIQDKRKIPGDEKNPNNFLSQVNENRIGSSSVPSDKTDWFLSRKE</sequence>
<dbReference type="SUPFAM" id="SSF56112">
    <property type="entry name" value="Protein kinase-like (PK-like)"/>
    <property type="match status" value="1"/>
</dbReference>
<feature type="compositionally biased region" description="Basic and acidic residues" evidence="1">
    <location>
        <begin position="822"/>
        <end position="833"/>
    </location>
</feature>
<dbReference type="eggNOG" id="KOG0583">
    <property type="taxonomic scope" value="Eukaryota"/>
</dbReference>
<keyword evidence="4" id="KW-1185">Reference proteome</keyword>
<dbReference type="Pfam" id="PF00069">
    <property type="entry name" value="Pkinase"/>
    <property type="match status" value="1"/>
</dbReference>
<dbReference type="OrthoDB" id="4062651at2759"/>
<proteinExistence type="predicted"/>
<evidence type="ECO:0000259" key="2">
    <source>
        <dbReference type="PROSITE" id="PS50011"/>
    </source>
</evidence>
<dbReference type="Gene3D" id="3.30.200.20">
    <property type="entry name" value="Phosphorylase Kinase, domain 1"/>
    <property type="match status" value="1"/>
</dbReference>
<accession>Q6BK04</accession>
<organism evidence="3 4">
    <name type="scientific">Debaryomyces hansenii (strain ATCC 36239 / CBS 767 / BCRC 21394 / JCM 1990 / NBRC 0083 / IGC 2968)</name>
    <name type="common">Yeast</name>
    <name type="synonym">Torulaspora hansenii</name>
    <dbReference type="NCBI Taxonomy" id="284592"/>
    <lineage>
        <taxon>Eukaryota</taxon>
        <taxon>Fungi</taxon>
        <taxon>Dikarya</taxon>
        <taxon>Ascomycota</taxon>
        <taxon>Saccharomycotina</taxon>
        <taxon>Pichiomycetes</taxon>
        <taxon>Debaryomycetaceae</taxon>
        <taxon>Debaryomyces</taxon>
    </lineage>
</organism>
<dbReference type="Proteomes" id="UP000000599">
    <property type="component" value="Chromosome F"/>
</dbReference>
<dbReference type="OMA" id="TIDEEYW"/>
<dbReference type="Gene3D" id="1.10.510.10">
    <property type="entry name" value="Transferase(Phosphotransferase) domain 1"/>
    <property type="match status" value="1"/>
</dbReference>
<dbReference type="AlphaFoldDB" id="Q6BK04"/>
<dbReference type="InterPro" id="IPR008271">
    <property type="entry name" value="Ser/Thr_kinase_AS"/>
</dbReference>
<dbReference type="KEGG" id="dha:DEHA2F25938g"/>
<evidence type="ECO:0000313" key="3">
    <source>
        <dbReference type="EMBL" id="CAG89886.2"/>
    </source>
</evidence>
<dbReference type="VEuPathDB" id="FungiDB:DEHA2F25938g"/>
<feature type="region of interest" description="Disordered" evidence="1">
    <location>
        <begin position="723"/>
        <end position="762"/>
    </location>
</feature>
<evidence type="ECO:0000313" key="4">
    <source>
        <dbReference type="Proteomes" id="UP000000599"/>
    </source>
</evidence>
<evidence type="ECO:0000256" key="1">
    <source>
        <dbReference type="SAM" id="MobiDB-lite"/>
    </source>
</evidence>
<dbReference type="GO" id="GO:0005737">
    <property type="term" value="C:cytoplasm"/>
    <property type="evidence" value="ECO:0007669"/>
    <property type="project" value="TreeGrafter"/>
</dbReference>
<dbReference type="HOGENOM" id="CLU_008377_1_0_1"/>
<dbReference type="PROSITE" id="PS00108">
    <property type="entry name" value="PROTEIN_KINASE_ST"/>
    <property type="match status" value="1"/>
</dbReference>
<dbReference type="GeneID" id="2903577"/>
<dbReference type="PROSITE" id="PS50011">
    <property type="entry name" value="PROTEIN_KINASE_DOM"/>
    <property type="match status" value="1"/>
</dbReference>
<dbReference type="RefSeq" id="XP_461467.2">
    <property type="nucleotide sequence ID" value="XM_461467.1"/>
</dbReference>
<reference evidence="3 4" key="1">
    <citation type="journal article" date="2004" name="Nature">
        <title>Genome evolution in yeasts.</title>
        <authorList>
            <consortium name="Genolevures"/>
            <person name="Dujon B."/>
            <person name="Sherman D."/>
            <person name="Fischer G."/>
            <person name="Durrens P."/>
            <person name="Casaregola S."/>
            <person name="Lafontaine I."/>
            <person name="de Montigny J."/>
            <person name="Marck C."/>
            <person name="Neuveglise C."/>
            <person name="Talla E."/>
            <person name="Goffard N."/>
            <person name="Frangeul L."/>
            <person name="Aigle M."/>
            <person name="Anthouard V."/>
            <person name="Babour A."/>
            <person name="Barbe V."/>
            <person name="Barnay S."/>
            <person name="Blanchin S."/>
            <person name="Beckerich J.M."/>
            <person name="Beyne E."/>
            <person name="Bleykasten C."/>
            <person name="Boisrame A."/>
            <person name="Boyer J."/>
            <person name="Cattolico L."/>
            <person name="Confanioleri F."/>
            <person name="de Daruvar A."/>
            <person name="Despons L."/>
            <person name="Fabre E."/>
            <person name="Fairhead C."/>
            <person name="Ferry-Dumazet H."/>
            <person name="Groppi A."/>
            <person name="Hantraye F."/>
            <person name="Hennequin C."/>
            <person name="Jauniaux N."/>
            <person name="Joyet P."/>
            <person name="Kachouri R."/>
            <person name="Kerrest A."/>
            <person name="Koszul R."/>
            <person name="Lemaire M."/>
            <person name="Lesur I."/>
            <person name="Ma L."/>
            <person name="Muller H."/>
            <person name="Nicaud J.M."/>
            <person name="Nikolski M."/>
            <person name="Oztas S."/>
            <person name="Ozier-Kalogeropoulos O."/>
            <person name="Pellenz S."/>
            <person name="Potier S."/>
            <person name="Richard G.F."/>
            <person name="Straub M.L."/>
            <person name="Suleau A."/>
            <person name="Swennene D."/>
            <person name="Tekaia F."/>
            <person name="Wesolowski-Louvel M."/>
            <person name="Westhof E."/>
            <person name="Wirth B."/>
            <person name="Zeniou-Meyer M."/>
            <person name="Zivanovic I."/>
            <person name="Bolotin-Fukuhara M."/>
            <person name="Thierry A."/>
            <person name="Bouchier C."/>
            <person name="Caudron B."/>
            <person name="Scarpelli C."/>
            <person name="Gaillardin C."/>
            <person name="Weissenbach J."/>
            <person name="Wincker P."/>
            <person name="Souciet J.L."/>
        </authorList>
    </citation>
    <scope>NUCLEOTIDE SEQUENCE [LARGE SCALE GENOMIC DNA]</scope>
    <source>
        <strain evidence="4">ATCC 36239 / CBS 767 / BCRC 21394 / JCM 1990 / NBRC 0083 / IGC 2968</strain>
    </source>
</reference>
<feature type="compositionally biased region" description="Polar residues" evidence="1">
    <location>
        <begin position="741"/>
        <end position="762"/>
    </location>
</feature>
<dbReference type="InterPro" id="IPR000719">
    <property type="entry name" value="Prot_kinase_dom"/>
</dbReference>
<feature type="compositionally biased region" description="Low complexity" evidence="1">
    <location>
        <begin position="558"/>
        <end position="576"/>
    </location>
</feature>
<dbReference type="SMART" id="SM00220">
    <property type="entry name" value="S_TKc"/>
    <property type="match status" value="1"/>
</dbReference>
<protein>
    <submittedName>
        <fullName evidence="3">DEHA2F25938p</fullName>
    </submittedName>
</protein>
<name>Q6BK04_DEBHA</name>
<dbReference type="InParanoid" id="Q6BK04"/>
<dbReference type="EMBL" id="CR382138">
    <property type="protein sequence ID" value="CAG89886.2"/>
    <property type="molecule type" value="Genomic_DNA"/>
</dbReference>
<dbReference type="FunCoup" id="Q6BK04">
    <property type="interactions" value="579"/>
</dbReference>
<dbReference type="GO" id="GO:0004674">
    <property type="term" value="F:protein serine/threonine kinase activity"/>
    <property type="evidence" value="ECO:0007669"/>
    <property type="project" value="InterPro"/>
</dbReference>
<feature type="region of interest" description="Disordered" evidence="1">
    <location>
        <begin position="516"/>
        <end position="576"/>
    </location>
</feature>
<dbReference type="STRING" id="284592.Q6BK04"/>
<feature type="compositionally biased region" description="Polar residues" evidence="1">
    <location>
        <begin position="677"/>
        <end position="694"/>
    </location>
</feature>
<feature type="compositionally biased region" description="Basic and acidic residues" evidence="1">
    <location>
        <begin position="854"/>
        <end position="864"/>
    </location>
</feature>
<dbReference type="PANTHER" id="PTHR24348">
    <property type="entry name" value="SERINE/THREONINE-PROTEIN KINASE UNC-51-RELATED"/>
    <property type="match status" value="1"/>
</dbReference>
<dbReference type="GO" id="GO:0005524">
    <property type="term" value="F:ATP binding"/>
    <property type="evidence" value="ECO:0007669"/>
    <property type="project" value="InterPro"/>
</dbReference>
<feature type="region of interest" description="Disordered" evidence="1">
    <location>
        <begin position="677"/>
        <end position="700"/>
    </location>
</feature>
<dbReference type="GO" id="GO:0010506">
    <property type="term" value="P:regulation of autophagy"/>
    <property type="evidence" value="ECO:0007669"/>
    <property type="project" value="InterPro"/>
</dbReference>
<feature type="region of interest" description="Disordered" evidence="1">
    <location>
        <begin position="328"/>
        <end position="355"/>
    </location>
</feature>
<feature type="domain" description="Protein kinase" evidence="2">
    <location>
        <begin position="17"/>
        <end position="312"/>
    </location>
</feature>
<dbReference type="InterPro" id="IPR011009">
    <property type="entry name" value="Kinase-like_dom_sf"/>
</dbReference>